<organism evidence="1 2">
    <name type="scientific">Micromonospora fluostatini</name>
    <dbReference type="NCBI Taxonomy" id="1629071"/>
    <lineage>
        <taxon>Bacteria</taxon>
        <taxon>Bacillati</taxon>
        <taxon>Actinomycetota</taxon>
        <taxon>Actinomycetes</taxon>
        <taxon>Micromonosporales</taxon>
        <taxon>Micromonosporaceae</taxon>
        <taxon>Micromonospora</taxon>
    </lineage>
</organism>
<gene>
    <name evidence="1" type="ORF">E1091_06990</name>
</gene>
<sequence length="136" mass="14651">LVVACWPLDSHDATNRTRLGWLLTACVGLLRPGGCLVLVVTVPPTADGPEDFPPVTTAAASVGLGYLQHIVAVAADTDGDAFVYHVTDEELLTLTHQSDQRWTATHLRVHADLLVFSPTAPPPTKRRGRRGGDRHD</sequence>
<feature type="non-terminal residue" evidence="1">
    <location>
        <position position="1"/>
    </location>
</feature>
<comment type="caution">
    <text evidence="1">The sequence shown here is derived from an EMBL/GenBank/DDBJ whole genome shotgun (WGS) entry which is preliminary data.</text>
</comment>
<keyword evidence="2" id="KW-1185">Reference proteome</keyword>
<name>A0ABY2DII0_9ACTN</name>
<reference evidence="1 2" key="1">
    <citation type="submission" date="2019-02" db="EMBL/GenBank/DDBJ databases">
        <title>Draft genome sequences of novel Actinobacteria.</title>
        <authorList>
            <person name="Sahin N."/>
            <person name="Ay H."/>
            <person name="Saygin H."/>
        </authorList>
    </citation>
    <scope>NUCLEOTIDE SEQUENCE [LARGE SCALE GENOMIC DNA]</scope>
    <source>
        <strain evidence="1 2">JCM 30529</strain>
    </source>
</reference>
<protein>
    <recommendedName>
        <fullName evidence="3">Class I SAM-dependent methyltransferase</fullName>
    </recommendedName>
</protein>
<accession>A0ABY2DII0</accession>
<evidence type="ECO:0000313" key="1">
    <source>
        <dbReference type="EMBL" id="TDB99393.1"/>
    </source>
</evidence>
<evidence type="ECO:0008006" key="3">
    <source>
        <dbReference type="Google" id="ProtNLM"/>
    </source>
</evidence>
<dbReference type="Proteomes" id="UP000295626">
    <property type="component" value="Unassembled WGS sequence"/>
</dbReference>
<evidence type="ECO:0000313" key="2">
    <source>
        <dbReference type="Proteomes" id="UP000295626"/>
    </source>
</evidence>
<proteinExistence type="predicted"/>
<dbReference type="EMBL" id="SMKE01000173">
    <property type="protein sequence ID" value="TDB99393.1"/>
    <property type="molecule type" value="Genomic_DNA"/>
</dbReference>